<comment type="similarity">
    <text evidence="4">Belongs to the ubiquitin conjugation factor E4 family.</text>
</comment>
<dbReference type="EC" id="2.3.2.27" evidence="12"/>
<accession>A0ABY8EQ89</accession>
<evidence type="ECO:0000256" key="9">
    <source>
        <dbReference type="SAM" id="Coils"/>
    </source>
</evidence>
<evidence type="ECO:0000256" key="7">
    <source>
        <dbReference type="ARBA" id="ARBA00022786"/>
    </source>
</evidence>
<keyword evidence="13" id="KW-1185">Reference proteome</keyword>
<dbReference type="GO" id="GO:0061630">
    <property type="term" value="F:ubiquitin protein ligase activity"/>
    <property type="evidence" value="ECO:0007669"/>
    <property type="project" value="UniProtKB-EC"/>
</dbReference>
<name>A0ABY8EQ89_MALFU</name>
<dbReference type="Pfam" id="PF10408">
    <property type="entry name" value="Ufd2P_core"/>
    <property type="match status" value="1"/>
</dbReference>
<feature type="compositionally biased region" description="Low complexity" evidence="10">
    <location>
        <begin position="24"/>
        <end position="43"/>
    </location>
</feature>
<dbReference type="PROSITE" id="PS51698">
    <property type="entry name" value="U_BOX"/>
    <property type="match status" value="1"/>
</dbReference>
<dbReference type="SUPFAM" id="SSF57850">
    <property type="entry name" value="RING/U-box"/>
    <property type="match status" value="1"/>
</dbReference>
<evidence type="ECO:0000313" key="13">
    <source>
        <dbReference type="Proteomes" id="UP000818624"/>
    </source>
</evidence>
<feature type="compositionally biased region" description="Low complexity" evidence="10">
    <location>
        <begin position="1"/>
        <end position="18"/>
    </location>
</feature>
<dbReference type="InterPro" id="IPR019474">
    <property type="entry name" value="Ub_conjug_fac_E4_core"/>
</dbReference>
<dbReference type="Pfam" id="PF04564">
    <property type="entry name" value="U-box"/>
    <property type="match status" value="1"/>
</dbReference>
<dbReference type="PANTHER" id="PTHR13931">
    <property type="entry name" value="UBIQUITINATION FACTOR E4"/>
    <property type="match status" value="1"/>
</dbReference>
<keyword evidence="5" id="KW-0963">Cytoplasm</keyword>
<gene>
    <name evidence="12" type="primary">UFD2</name>
    <name evidence="12" type="ORF">GLX27_002385</name>
</gene>
<feature type="region of interest" description="Disordered" evidence="10">
    <location>
        <begin position="1"/>
        <end position="51"/>
    </location>
</feature>
<evidence type="ECO:0000256" key="2">
    <source>
        <dbReference type="ARBA" id="ARBA00004496"/>
    </source>
</evidence>
<dbReference type="InterPro" id="IPR013083">
    <property type="entry name" value="Znf_RING/FYVE/PHD"/>
</dbReference>
<feature type="region of interest" description="Disordered" evidence="10">
    <location>
        <begin position="262"/>
        <end position="281"/>
    </location>
</feature>
<dbReference type="Proteomes" id="UP000818624">
    <property type="component" value="Chromosome 2"/>
</dbReference>
<sequence>MRGLRPTSPTTTTAAVRVSRVRSARTTTAASTAAPTRSHATPTHGAGMRGANVEAKRTLTCASMSERWTEWDAAAAARVFAASLVPDGDAVVLGDLATELRDEGAPERLSLALGDRILIARLSLPMRGETSYDYLVHAWTRCRAEETSVRRTIPEEAERALQALQGVRTLLISYAGLVLQMPDMFPSMEKGGRMLSPRALVPTLLQLGATDVMQDEGSAAWATPPLADTPQFVRDFVARFAQDDALGDTVGVALHALTQRVRTGSTDDDAPPPSAQAEPAADDVQRVLAQMLGLPDPRGASGASGARKEGEGMTIAGLEWRPVQQAVATALELKPLAQAVPYFPTFAPHTTAPLLERESLFGPLLRLSCFADAYPSIAQTHFTEAKTRSPIELENHMSSLRMALEVVQTNNFSIFNALVRAGADARERVLAYFGEVCALNAKRGAMQARSSEIASDAFMVNVYDVVLRFAMPFADATCAKMDRVDARFLQQQRRWDTRSLTRIHASEAEAGAWLDAADEAAPPFHFITEIFFLGARLSSLALGKAIRRVDEREKEIDRLQKRADELEAERGNWQGMPQGAHVEQVIQRAKAQADKLHSEVIAAQTQLLAPAFVTRVVQFMSFTMNWIVRLADPQHTHPHPTVALPLPQEVDATFRMLPEHMFEDVCDTVLFYARHKPDVLDENARDSVVVFCTTFLSSGWWIRNPFLKAKLAEMMSYNVMPFGPYRSGVLGATINSHPIALQHLVPALIAFWIDAESTGSHTQFYDKFNIRYHLVQIFKEIWANPDHKQRLYEQATQHPAEFTVFINRLMNDVTYLLDDALDKLAELHNKQLQVDDRAAWEERTPDERREHEAFMRSIEGQIRSDLSLGHEFLRLLIKFSAETSTAFMTPEIVDRLAAMLDYNLDVLVGARCQELKVKDPKKVGFDPRSLLSEILSVFLNLSSHREFATAIARDGRSYRRETFSKAASIAQRHMLKSPPDIDKLARLVDLVEQIKQEDADEEEDLGDVPDEYLDPLLATLMRDPVRLPSSRAVVDRSTIKAHLLSDSKDPFNRMPLKLEDVQPDDALRAEIEAFLQQRKAASTRP</sequence>
<keyword evidence="12" id="KW-0012">Acyltransferase</keyword>
<evidence type="ECO:0000256" key="8">
    <source>
        <dbReference type="ARBA" id="ARBA00023242"/>
    </source>
</evidence>
<keyword evidence="7" id="KW-0833">Ubl conjugation pathway</keyword>
<comment type="subcellular location">
    <subcellularLocation>
        <location evidence="2">Cytoplasm</location>
    </subcellularLocation>
    <subcellularLocation>
        <location evidence="1">Nucleus</location>
    </subcellularLocation>
</comment>
<dbReference type="SMART" id="SM00504">
    <property type="entry name" value="Ubox"/>
    <property type="match status" value="1"/>
</dbReference>
<evidence type="ECO:0000256" key="3">
    <source>
        <dbReference type="ARBA" id="ARBA00004906"/>
    </source>
</evidence>
<keyword evidence="9" id="KW-0175">Coiled coil</keyword>
<evidence type="ECO:0000256" key="5">
    <source>
        <dbReference type="ARBA" id="ARBA00022490"/>
    </source>
</evidence>
<dbReference type="PANTHER" id="PTHR13931:SF2">
    <property type="entry name" value="UBIQUITIN CONJUGATION FACTOR E4 B"/>
    <property type="match status" value="1"/>
</dbReference>
<evidence type="ECO:0000259" key="11">
    <source>
        <dbReference type="PROSITE" id="PS51698"/>
    </source>
</evidence>
<feature type="domain" description="U-box" evidence="11">
    <location>
        <begin position="1007"/>
        <end position="1081"/>
    </location>
</feature>
<proteinExistence type="inferred from homology"/>
<comment type="pathway">
    <text evidence="3">Protein modification; protein ubiquitination.</text>
</comment>
<evidence type="ECO:0000256" key="1">
    <source>
        <dbReference type="ARBA" id="ARBA00004123"/>
    </source>
</evidence>
<reference evidence="12 13" key="1">
    <citation type="journal article" date="2020" name="Elife">
        <title>Loss of centromere function drives karyotype evolution in closely related Malassezia species.</title>
        <authorList>
            <person name="Sankaranarayanan S.R."/>
            <person name="Ianiri G."/>
            <person name="Coelho M.A."/>
            <person name="Reza M.H."/>
            <person name="Thimmappa B.C."/>
            <person name="Ganguly P."/>
            <person name="Vadnala R.N."/>
            <person name="Sun S."/>
            <person name="Siddharthan R."/>
            <person name="Tellgren-Roth C."/>
            <person name="Dawson T.L."/>
            <person name="Heitman J."/>
            <person name="Sanyal K."/>
        </authorList>
    </citation>
    <scope>NUCLEOTIDE SEQUENCE [LARGE SCALE GENOMIC DNA]</scope>
    <source>
        <strain evidence="12">CBS14141</strain>
    </source>
</reference>
<evidence type="ECO:0000256" key="10">
    <source>
        <dbReference type="SAM" id="MobiDB-lite"/>
    </source>
</evidence>
<dbReference type="CDD" id="cd16657">
    <property type="entry name" value="RING-Ubox_UBE4A"/>
    <property type="match status" value="1"/>
</dbReference>
<dbReference type="InterPro" id="IPR045132">
    <property type="entry name" value="UBE4"/>
</dbReference>
<keyword evidence="8" id="KW-0539">Nucleus</keyword>
<evidence type="ECO:0000313" key="12">
    <source>
        <dbReference type="EMBL" id="WFD47725.1"/>
    </source>
</evidence>
<dbReference type="Gene3D" id="3.30.40.10">
    <property type="entry name" value="Zinc/RING finger domain, C3HC4 (zinc finger)"/>
    <property type="match status" value="1"/>
</dbReference>
<keyword evidence="6 12" id="KW-0808">Transferase</keyword>
<protein>
    <submittedName>
        <fullName evidence="12">RING-type E3 ubiquitin transferase</fullName>
        <ecNumber evidence="12">2.3.2.27</ecNumber>
    </submittedName>
</protein>
<dbReference type="EMBL" id="CP046235">
    <property type="protein sequence ID" value="WFD47725.1"/>
    <property type="molecule type" value="Genomic_DNA"/>
</dbReference>
<dbReference type="InterPro" id="IPR003613">
    <property type="entry name" value="Ubox_domain"/>
</dbReference>
<evidence type="ECO:0000256" key="4">
    <source>
        <dbReference type="ARBA" id="ARBA00007434"/>
    </source>
</evidence>
<evidence type="ECO:0000256" key="6">
    <source>
        <dbReference type="ARBA" id="ARBA00022679"/>
    </source>
</evidence>
<feature type="coiled-coil region" evidence="9">
    <location>
        <begin position="542"/>
        <end position="606"/>
    </location>
</feature>
<organism evidence="12 13">
    <name type="scientific">Malassezia furfur</name>
    <name type="common">Pityriasis versicolor infection agent</name>
    <name type="synonym">Pityrosporum furfur</name>
    <dbReference type="NCBI Taxonomy" id="55194"/>
    <lineage>
        <taxon>Eukaryota</taxon>
        <taxon>Fungi</taxon>
        <taxon>Dikarya</taxon>
        <taxon>Basidiomycota</taxon>
        <taxon>Ustilaginomycotina</taxon>
        <taxon>Malasseziomycetes</taxon>
        <taxon>Malasseziales</taxon>
        <taxon>Malasseziaceae</taxon>
        <taxon>Malassezia</taxon>
    </lineage>
</organism>